<evidence type="ECO:0000313" key="3">
    <source>
        <dbReference type="Proteomes" id="UP000095149"/>
    </source>
</evidence>
<proteinExistence type="predicted"/>
<dbReference type="EMBL" id="MEKH01000011">
    <property type="protein sequence ID" value="ODO00239.1"/>
    <property type="molecule type" value="Genomic_DNA"/>
</dbReference>
<protein>
    <submittedName>
        <fullName evidence="2">Uncharacterized protein</fullName>
    </submittedName>
</protein>
<evidence type="ECO:0000313" key="2">
    <source>
        <dbReference type="EMBL" id="ODO00239.1"/>
    </source>
</evidence>
<accession>A0A1E3JH78</accession>
<sequence length="149" mass="16774">MPFSFKTLHDTLPTSSPAASYTPSEDFLDTLFGSDNEPDNTSLPTISAPSVVFNDPSPPPPVPGTGRFVSYNGPHFVLLAVETRQDCGCQYVFYDPLCAGRQYYFKQWTQPQMPCEDVVIQNMWSECLHSNLSRPATRQMLSLWLQGRF</sequence>
<comment type="caution">
    <text evidence="2">The sequence shown here is derived from an EMBL/GenBank/DDBJ whole genome shotgun (WGS) entry which is preliminary data.</text>
</comment>
<reference evidence="2 3" key="1">
    <citation type="submission" date="2016-06" db="EMBL/GenBank/DDBJ databases">
        <title>Evolution of pathogenesis and genome organization in the Tremellales.</title>
        <authorList>
            <person name="Cuomo C."/>
            <person name="Litvintseva A."/>
            <person name="Heitman J."/>
            <person name="Chen Y."/>
            <person name="Sun S."/>
            <person name="Springer D."/>
            <person name="Dromer F."/>
            <person name="Young S."/>
            <person name="Zeng Q."/>
            <person name="Chapman S."/>
            <person name="Gujja S."/>
            <person name="Saif S."/>
            <person name="Birren B."/>
        </authorList>
    </citation>
    <scope>NUCLEOTIDE SEQUENCE [LARGE SCALE GENOMIC DNA]</scope>
    <source>
        <strain evidence="2 3">CBS 6273</strain>
    </source>
</reference>
<feature type="compositionally biased region" description="Low complexity" evidence="1">
    <location>
        <begin position="13"/>
        <end position="24"/>
    </location>
</feature>
<organism evidence="2 3">
    <name type="scientific">Cryptococcus amylolentus CBS 6273</name>
    <dbReference type="NCBI Taxonomy" id="1296118"/>
    <lineage>
        <taxon>Eukaryota</taxon>
        <taxon>Fungi</taxon>
        <taxon>Dikarya</taxon>
        <taxon>Basidiomycota</taxon>
        <taxon>Agaricomycotina</taxon>
        <taxon>Tremellomycetes</taxon>
        <taxon>Tremellales</taxon>
        <taxon>Cryptococcaceae</taxon>
        <taxon>Cryptococcus</taxon>
    </lineage>
</organism>
<dbReference type="AlphaFoldDB" id="A0A1E3JH78"/>
<feature type="region of interest" description="Disordered" evidence="1">
    <location>
        <begin position="1"/>
        <end position="65"/>
    </location>
</feature>
<name>A0A1E3JH78_9TREE</name>
<gene>
    <name evidence="2" type="ORF">I350_06868</name>
</gene>
<evidence type="ECO:0000256" key="1">
    <source>
        <dbReference type="SAM" id="MobiDB-lite"/>
    </source>
</evidence>
<feature type="compositionally biased region" description="Polar residues" evidence="1">
    <location>
        <begin position="39"/>
        <end position="48"/>
    </location>
</feature>
<dbReference type="Proteomes" id="UP000095149">
    <property type="component" value="Unassembled WGS sequence"/>
</dbReference>